<proteinExistence type="inferred from homology"/>
<name>A0A4Y8KZU0_9BACT</name>
<dbReference type="STRING" id="1121485.GCA_000426485_03471"/>
<dbReference type="AlphaFoldDB" id="A0A4Y8KZU0"/>
<keyword evidence="4 5" id="KW-0234">DNA repair</keyword>
<dbReference type="HAMAP" id="MF_00527">
    <property type="entry name" value="3MGH"/>
    <property type="match status" value="1"/>
</dbReference>
<dbReference type="PANTHER" id="PTHR10429">
    <property type="entry name" value="DNA-3-METHYLADENINE GLYCOSYLASE"/>
    <property type="match status" value="1"/>
</dbReference>
<dbReference type="RefSeq" id="WP_026627246.1">
    <property type="nucleotide sequence ID" value="NZ_AP028867.1"/>
</dbReference>
<keyword evidence="3 5" id="KW-0378">Hydrolase</keyword>
<gene>
    <name evidence="6" type="ORF">E2605_17325</name>
</gene>
<sequence>MDKRLPREFFERDVLDVAPDLLGKYLVRRFDSGDIHRFQITEVEAYRGEEDKACHAAKGRTKRTEVLYSEPGTIYVYLIYGMYWLLNVVTGEKDCPQAVLIRGVKEISGPGRIGKFLKLDASFYGESFLISDRLWFEDSDDKPLYKTTPRIGIDYAGEWRDLEWRFVVDEDSK</sequence>
<dbReference type="EC" id="3.2.2.-" evidence="5"/>
<dbReference type="Proteomes" id="UP000297861">
    <property type="component" value="Unassembled WGS sequence"/>
</dbReference>
<evidence type="ECO:0000256" key="4">
    <source>
        <dbReference type="ARBA" id="ARBA00023204"/>
    </source>
</evidence>
<keyword evidence="2 5" id="KW-0227">DNA damage</keyword>
<dbReference type="Pfam" id="PF02245">
    <property type="entry name" value="Pur_DNA_glyco"/>
    <property type="match status" value="2"/>
</dbReference>
<comment type="similarity">
    <text evidence="1 5">Belongs to the DNA glycosylase MPG family.</text>
</comment>
<dbReference type="Gene3D" id="3.10.300.10">
    <property type="entry name" value="Methylpurine-DNA glycosylase (MPG)"/>
    <property type="match status" value="2"/>
</dbReference>
<reference evidence="6 7" key="1">
    <citation type="submission" date="2019-03" db="EMBL/GenBank/DDBJ databases">
        <title>San Antonio Military Medical Center submission to MRSN (WRAIR), pending publication.</title>
        <authorList>
            <person name="Blyth D.M."/>
            <person name="Mccarthy S.L."/>
            <person name="Schall S.E."/>
            <person name="Stam J.A."/>
            <person name="Ong A.C."/>
            <person name="Mcgann P.T."/>
        </authorList>
    </citation>
    <scope>NUCLEOTIDE SEQUENCE [LARGE SCALE GENOMIC DNA]</scope>
    <source>
        <strain evidence="6 7">MRSN571793</strain>
    </source>
</reference>
<evidence type="ECO:0000313" key="6">
    <source>
        <dbReference type="EMBL" id="TFD93243.1"/>
    </source>
</evidence>
<dbReference type="InterPro" id="IPR011034">
    <property type="entry name" value="Formyl_transferase-like_C_sf"/>
</dbReference>
<evidence type="ECO:0000256" key="1">
    <source>
        <dbReference type="ARBA" id="ARBA00009232"/>
    </source>
</evidence>
<dbReference type="GO" id="GO:0006284">
    <property type="term" value="P:base-excision repair"/>
    <property type="evidence" value="ECO:0007669"/>
    <property type="project" value="InterPro"/>
</dbReference>
<dbReference type="GO" id="GO:0003677">
    <property type="term" value="F:DNA binding"/>
    <property type="evidence" value="ECO:0007669"/>
    <property type="project" value="InterPro"/>
</dbReference>
<evidence type="ECO:0000256" key="5">
    <source>
        <dbReference type="HAMAP-Rule" id="MF_00527"/>
    </source>
</evidence>
<dbReference type="GO" id="GO:0003905">
    <property type="term" value="F:alkylbase DNA N-glycosylase activity"/>
    <property type="evidence" value="ECO:0007669"/>
    <property type="project" value="InterPro"/>
</dbReference>
<protein>
    <recommendedName>
        <fullName evidence="5">Putative 3-methyladenine DNA glycosylase</fullName>
        <ecNumber evidence="5">3.2.2.-</ecNumber>
    </recommendedName>
</protein>
<dbReference type="PANTHER" id="PTHR10429:SF0">
    <property type="entry name" value="DNA-3-METHYLADENINE GLYCOSYLASE"/>
    <property type="match status" value="1"/>
</dbReference>
<evidence type="ECO:0000256" key="2">
    <source>
        <dbReference type="ARBA" id="ARBA00022763"/>
    </source>
</evidence>
<dbReference type="CDD" id="cd00540">
    <property type="entry name" value="AAG"/>
    <property type="match status" value="1"/>
</dbReference>
<dbReference type="EMBL" id="SOML01000013">
    <property type="protein sequence ID" value="TFD93243.1"/>
    <property type="molecule type" value="Genomic_DNA"/>
</dbReference>
<dbReference type="InterPro" id="IPR003180">
    <property type="entry name" value="MPG"/>
</dbReference>
<organism evidence="6 7">
    <name type="scientific">Dysgonomonas capnocytophagoides</name>
    <dbReference type="NCBI Taxonomy" id="45254"/>
    <lineage>
        <taxon>Bacteria</taxon>
        <taxon>Pseudomonadati</taxon>
        <taxon>Bacteroidota</taxon>
        <taxon>Bacteroidia</taxon>
        <taxon>Bacteroidales</taxon>
        <taxon>Dysgonomonadaceae</taxon>
        <taxon>Dysgonomonas</taxon>
    </lineage>
</organism>
<evidence type="ECO:0000256" key="3">
    <source>
        <dbReference type="ARBA" id="ARBA00022801"/>
    </source>
</evidence>
<dbReference type="SUPFAM" id="SSF50486">
    <property type="entry name" value="FMT C-terminal domain-like"/>
    <property type="match status" value="1"/>
</dbReference>
<dbReference type="NCBIfam" id="TIGR00567">
    <property type="entry name" value="3mg"/>
    <property type="match status" value="1"/>
</dbReference>
<evidence type="ECO:0000313" key="7">
    <source>
        <dbReference type="Proteomes" id="UP000297861"/>
    </source>
</evidence>
<dbReference type="InterPro" id="IPR036995">
    <property type="entry name" value="MPG_sf"/>
</dbReference>
<accession>A0A4Y8KZU0</accession>
<comment type="caution">
    <text evidence="6">The sequence shown here is derived from an EMBL/GenBank/DDBJ whole genome shotgun (WGS) entry which is preliminary data.</text>
</comment>
<keyword evidence="7" id="KW-1185">Reference proteome</keyword>
<dbReference type="OrthoDB" id="9794313at2"/>